<keyword evidence="1 4" id="KW-0732">Signal</keyword>
<comment type="caution">
    <text evidence="7">The sequence shown here is derived from an EMBL/GenBank/DDBJ whole genome shotgun (WGS) entry which is preliminary data.</text>
</comment>
<keyword evidence="4" id="KW-0449">Lipoprotein</keyword>
<dbReference type="PANTHER" id="PTHR37482:SF1">
    <property type="entry name" value="OUTER MEMBRANE PROTEIN ASSEMBLY FACTOR BAME"/>
    <property type="match status" value="1"/>
</dbReference>
<evidence type="ECO:0000256" key="5">
    <source>
        <dbReference type="SAM" id="SignalP"/>
    </source>
</evidence>
<dbReference type="RefSeq" id="WP_215872915.1">
    <property type="nucleotide sequence ID" value="NZ_JAAXYO010000016.1"/>
</dbReference>
<gene>
    <name evidence="4 7" type="primary">bamE</name>
    <name evidence="7" type="ORF">HFQ13_00850</name>
</gene>
<dbReference type="EMBL" id="JAAXYO010000016">
    <property type="protein sequence ID" value="MBU2786774.1"/>
    <property type="molecule type" value="Genomic_DNA"/>
</dbReference>
<dbReference type="InterPro" id="IPR037873">
    <property type="entry name" value="BamE-like"/>
</dbReference>
<dbReference type="Proteomes" id="UP001197378">
    <property type="component" value="Unassembled WGS sequence"/>
</dbReference>
<protein>
    <recommendedName>
        <fullName evidence="4">Outer membrane protein assembly factor BamE</fullName>
    </recommendedName>
</protein>
<dbReference type="GO" id="GO:1990063">
    <property type="term" value="C:Bam protein complex"/>
    <property type="evidence" value="ECO:0007669"/>
    <property type="project" value="TreeGrafter"/>
</dbReference>
<keyword evidence="4" id="KW-0564">Palmitate</keyword>
<feature type="signal peptide" evidence="5">
    <location>
        <begin position="1"/>
        <end position="19"/>
    </location>
</feature>
<comment type="function">
    <text evidence="4">Part of the outer membrane protein assembly complex, which is involved in assembly and insertion of beta-barrel proteins into the outer membrane.</text>
</comment>
<dbReference type="GO" id="GO:0051205">
    <property type="term" value="P:protein insertion into membrane"/>
    <property type="evidence" value="ECO:0007669"/>
    <property type="project" value="UniProtKB-UniRule"/>
</dbReference>
<evidence type="ECO:0000256" key="1">
    <source>
        <dbReference type="ARBA" id="ARBA00022729"/>
    </source>
</evidence>
<reference evidence="7" key="1">
    <citation type="journal article" date="2021" name="ISME J.">
        <title>Genomic evolution of the class Acidithiobacillia: deep-branching Proteobacteria living in extreme acidic conditions.</title>
        <authorList>
            <person name="Moya-Beltran A."/>
            <person name="Beard S."/>
            <person name="Rojas-Villalobos C."/>
            <person name="Issotta F."/>
            <person name="Gallardo Y."/>
            <person name="Ulloa R."/>
            <person name="Giaveno A."/>
            <person name="Degli Esposti M."/>
            <person name="Johnson D.B."/>
            <person name="Quatrini R."/>
        </authorList>
    </citation>
    <scope>NUCLEOTIDE SEQUENCE</scope>
    <source>
        <strain evidence="7">VAN18-1</strain>
    </source>
</reference>
<dbReference type="Pfam" id="PF04355">
    <property type="entry name" value="BamE"/>
    <property type="match status" value="1"/>
</dbReference>
<keyword evidence="8" id="KW-1185">Reference proteome</keyword>
<accession>A0AAE2YMI5</accession>
<dbReference type="PROSITE" id="PS51257">
    <property type="entry name" value="PROKAR_LIPOPROTEIN"/>
    <property type="match status" value="1"/>
</dbReference>
<evidence type="ECO:0000256" key="3">
    <source>
        <dbReference type="ARBA" id="ARBA00023237"/>
    </source>
</evidence>
<comment type="subunit">
    <text evidence="4">Part of the Bam complex.</text>
</comment>
<proteinExistence type="inferred from homology"/>
<comment type="similarity">
    <text evidence="4">Belongs to the BamE family.</text>
</comment>
<comment type="subcellular location">
    <subcellularLocation>
        <location evidence="4">Cell outer membrane</location>
        <topology evidence="4">Lipid-anchor</topology>
    </subcellularLocation>
</comment>
<feature type="domain" description="Outer membrane protein assembly factor BamE" evidence="6">
    <location>
        <begin position="30"/>
        <end position="98"/>
    </location>
</feature>
<keyword evidence="3 4" id="KW-0998">Cell outer membrane</keyword>
<evidence type="ECO:0000259" key="6">
    <source>
        <dbReference type="Pfam" id="PF04355"/>
    </source>
</evidence>
<evidence type="ECO:0000256" key="2">
    <source>
        <dbReference type="ARBA" id="ARBA00023136"/>
    </source>
</evidence>
<name>A0AAE2YMI5_9PROT</name>
<dbReference type="PANTHER" id="PTHR37482">
    <property type="entry name" value="OUTER MEMBRANE PROTEIN ASSEMBLY FACTOR BAME"/>
    <property type="match status" value="1"/>
</dbReference>
<dbReference type="Gene3D" id="3.30.1450.10">
    <property type="match status" value="1"/>
</dbReference>
<dbReference type="AlphaFoldDB" id="A0AAE2YMI5"/>
<dbReference type="GO" id="GO:0043165">
    <property type="term" value="P:Gram-negative-bacterium-type cell outer membrane assembly"/>
    <property type="evidence" value="ECO:0007669"/>
    <property type="project" value="UniProtKB-UniRule"/>
</dbReference>
<organism evidence="7 8">
    <name type="scientific">Igneacidithiobacillus copahuensis</name>
    <dbReference type="NCBI Taxonomy" id="2724909"/>
    <lineage>
        <taxon>Bacteria</taxon>
        <taxon>Pseudomonadati</taxon>
        <taxon>Pseudomonadota</taxon>
        <taxon>Acidithiobacillia</taxon>
        <taxon>Acidithiobacillales</taxon>
        <taxon>Acidithiobacillaceae</taxon>
        <taxon>Igneacidithiobacillus</taxon>
    </lineage>
</organism>
<sequence>MRTFSFLASTLLLCTTLSACSIYRVNVQQGNVVSQKELAQIHKGMDKAEVSAVLGAPLLQDPWSSDEWVYSYSDKPAYGSTTVRNVILHFSRDGSLQSISGDVKALAGEKG</sequence>
<evidence type="ECO:0000313" key="8">
    <source>
        <dbReference type="Proteomes" id="UP001197378"/>
    </source>
</evidence>
<dbReference type="HAMAP" id="MF_00925">
    <property type="entry name" value="OM_assembly_BamE"/>
    <property type="match status" value="1"/>
</dbReference>
<evidence type="ECO:0000256" key="4">
    <source>
        <dbReference type="HAMAP-Rule" id="MF_00925"/>
    </source>
</evidence>
<dbReference type="InterPro" id="IPR007450">
    <property type="entry name" value="BamE_dom"/>
</dbReference>
<keyword evidence="2 4" id="KW-0472">Membrane</keyword>
<feature type="chain" id="PRO_5042062314" description="Outer membrane protein assembly factor BamE" evidence="5">
    <location>
        <begin position="20"/>
        <end position="111"/>
    </location>
</feature>
<dbReference type="InterPro" id="IPR026592">
    <property type="entry name" value="BamE"/>
</dbReference>
<evidence type="ECO:0000313" key="7">
    <source>
        <dbReference type="EMBL" id="MBU2786774.1"/>
    </source>
</evidence>
<dbReference type="GO" id="GO:0030674">
    <property type="term" value="F:protein-macromolecule adaptor activity"/>
    <property type="evidence" value="ECO:0007669"/>
    <property type="project" value="TreeGrafter"/>
</dbReference>